<dbReference type="PROSITE" id="PS51025">
    <property type="entry name" value="PWI"/>
    <property type="match status" value="1"/>
</dbReference>
<organism evidence="4">
    <name type="scientific">Wuchereria bancrofti</name>
    <dbReference type="NCBI Taxonomy" id="6293"/>
    <lineage>
        <taxon>Eukaryota</taxon>
        <taxon>Metazoa</taxon>
        <taxon>Ecdysozoa</taxon>
        <taxon>Nematoda</taxon>
        <taxon>Chromadorea</taxon>
        <taxon>Rhabditida</taxon>
        <taxon>Spirurina</taxon>
        <taxon>Spiruromorpha</taxon>
        <taxon>Filarioidea</taxon>
        <taxon>Onchocercidae</taxon>
        <taxon>Wuchereria</taxon>
    </lineage>
</organism>
<dbReference type="GO" id="GO:0005681">
    <property type="term" value="C:spliceosomal complex"/>
    <property type="evidence" value="ECO:0007669"/>
    <property type="project" value="TreeGrafter"/>
</dbReference>
<accession>A0A1I8EU12</accession>
<feature type="compositionally biased region" description="Basic and acidic residues" evidence="2">
    <location>
        <begin position="204"/>
        <end position="267"/>
    </location>
</feature>
<dbReference type="InterPro" id="IPR036483">
    <property type="entry name" value="PWI_dom_sf"/>
</dbReference>
<dbReference type="SUPFAM" id="SSF101233">
    <property type="entry name" value="PWI domain"/>
    <property type="match status" value="2"/>
</dbReference>
<dbReference type="GO" id="GO:0048024">
    <property type="term" value="P:regulation of mRNA splicing, via spliceosome"/>
    <property type="evidence" value="ECO:0007669"/>
    <property type="project" value="TreeGrafter"/>
</dbReference>
<feature type="region of interest" description="Disordered" evidence="2">
    <location>
        <begin position="194"/>
        <end position="324"/>
    </location>
</feature>
<dbReference type="STRING" id="6293.A0A1I8EU12"/>
<sequence>MADAGFYRGTSSEQDSRFTDKERKLLKQMRFEEALDEKICMDRVNLDVLKPWITAKLNDILGIEDDVVIEYVFSQLEEKSLNPKVMQINLTGFLNARRAREFMGIVSSFSLTIAKKRKKLKYSIVIGLMKMHSCHLTAGELWSMLIEAQSSDDGIPTSLVEKKMKEIQEKAKSTTVSSSNGAAAEVAGSDWKNRYDSLTGGRYGNRESRSITESERGRKDDDRHKSHRDSNRDRENDKSGESGRMKEDGGIERKRGEERQFKDEKLRSHSRSPTRRHFHDERTERKKERYRSPNRSPPRRKFTERKEEIRRRSRSNERRRRKELGNYIKNKTNTIFNLKRLLRNNVRSPSGANFSVMKFSNIM</sequence>
<proteinExistence type="predicted"/>
<name>A0A1I8EU12_WUCBA</name>
<evidence type="ECO:0000256" key="2">
    <source>
        <dbReference type="SAM" id="MobiDB-lite"/>
    </source>
</evidence>
<evidence type="ECO:0000313" key="4">
    <source>
        <dbReference type="WBParaSite" id="maker-PairedContig_5086-snap-gene-5.18-mRNA-1"/>
    </source>
</evidence>
<dbReference type="InterPro" id="IPR002483">
    <property type="entry name" value="PWI_dom"/>
</dbReference>
<dbReference type="GO" id="GO:0006397">
    <property type="term" value="P:mRNA processing"/>
    <property type="evidence" value="ECO:0007669"/>
    <property type="project" value="UniProtKB-KW"/>
</dbReference>
<dbReference type="PANTHER" id="PTHR23148">
    <property type="entry name" value="SERINE/ARGININE REGULATED NUCLEAR MATRIX PROTEIN"/>
    <property type="match status" value="1"/>
</dbReference>
<evidence type="ECO:0000259" key="3">
    <source>
        <dbReference type="PROSITE" id="PS51025"/>
    </source>
</evidence>
<feature type="compositionally biased region" description="Basic and acidic residues" evidence="2">
    <location>
        <begin position="278"/>
        <end position="291"/>
    </location>
</feature>
<dbReference type="Gene3D" id="1.20.1390.10">
    <property type="entry name" value="PWI domain"/>
    <property type="match status" value="1"/>
</dbReference>
<dbReference type="GO" id="GO:0003723">
    <property type="term" value="F:RNA binding"/>
    <property type="evidence" value="ECO:0007669"/>
    <property type="project" value="TreeGrafter"/>
</dbReference>
<dbReference type="SMART" id="SM00311">
    <property type="entry name" value="PWI"/>
    <property type="match status" value="1"/>
</dbReference>
<protein>
    <submittedName>
        <fullName evidence="4">PWI domain-containing protein</fullName>
    </submittedName>
</protein>
<feature type="compositionally biased region" description="Basic and acidic residues" evidence="2">
    <location>
        <begin position="304"/>
        <end position="316"/>
    </location>
</feature>
<dbReference type="PANTHER" id="PTHR23148:SF0">
    <property type="entry name" value="SERINE_ARGININE REPETITIVE MATRIX PROTEIN 1"/>
    <property type="match status" value="1"/>
</dbReference>
<dbReference type="InterPro" id="IPR052225">
    <property type="entry name" value="Ser/Arg_repetitive_matrix"/>
</dbReference>
<dbReference type="WBParaSite" id="maker-PairedContig_5086-snap-gene-5.18-mRNA-1">
    <property type="protein sequence ID" value="maker-PairedContig_5086-snap-gene-5.18-mRNA-1"/>
    <property type="gene ID" value="maker-PairedContig_5086-snap-gene-5.18"/>
</dbReference>
<feature type="compositionally biased region" description="Basic residues" evidence="2">
    <location>
        <begin position="268"/>
        <end position="277"/>
    </location>
</feature>
<reference evidence="4" key="1">
    <citation type="submission" date="2016-11" db="UniProtKB">
        <authorList>
            <consortium name="WormBaseParasite"/>
        </authorList>
    </citation>
    <scope>IDENTIFICATION</scope>
    <source>
        <strain evidence="4">pt0022</strain>
    </source>
</reference>
<feature type="domain" description="PWI" evidence="3">
    <location>
        <begin position="28"/>
        <end position="162"/>
    </location>
</feature>
<dbReference type="Pfam" id="PF01480">
    <property type="entry name" value="PWI"/>
    <property type="match status" value="1"/>
</dbReference>
<dbReference type="AlphaFoldDB" id="A0A1I8EU12"/>
<evidence type="ECO:0000256" key="1">
    <source>
        <dbReference type="ARBA" id="ARBA00022664"/>
    </source>
</evidence>
<keyword evidence="1" id="KW-0507">mRNA processing</keyword>